<evidence type="ECO:0000313" key="3">
    <source>
        <dbReference type="Proteomes" id="UP000198802"/>
    </source>
</evidence>
<proteinExistence type="predicted"/>
<accession>A0A0S4QP21</accession>
<sequence>MDDHCHPTRTASLLGWLALTALASVAVTIGLVTAGDLFAAVWGGVAMTHADGPLRGFLTNARPGSEADRDIPPADPENPGSERRA</sequence>
<keyword evidence="3" id="KW-1185">Reference proteome</keyword>
<organism evidence="2 3">
    <name type="scientific">Parafrankia irregularis</name>
    <dbReference type="NCBI Taxonomy" id="795642"/>
    <lineage>
        <taxon>Bacteria</taxon>
        <taxon>Bacillati</taxon>
        <taxon>Actinomycetota</taxon>
        <taxon>Actinomycetes</taxon>
        <taxon>Frankiales</taxon>
        <taxon>Frankiaceae</taxon>
        <taxon>Parafrankia</taxon>
    </lineage>
</organism>
<dbReference type="RefSeq" id="WP_091278773.1">
    <property type="nucleotide sequence ID" value="NZ_FAOZ01000012.1"/>
</dbReference>
<reference evidence="3" key="1">
    <citation type="submission" date="2015-11" db="EMBL/GenBank/DDBJ databases">
        <authorList>
            <person name="Varghese N."/>
        </authorList>
    </citation>
    <scope>NUCLEOTIDE SEQUENCE [LARGE SCALE GENOMIC DNA]</scope>
    <source>
        <strain evidence="3">DSM 45899</strain>
    </source>
</reference>
<dbReference type="AlphaFoldDB" id="A0A0S4QP21"/>
<evidence type="ECO:0000256" key="1">
    <source>
        <dbReference type="SAM" id="MobiDB-lite"/>
    </source>
</evidence>
<dbReference type="EMBL" id="FAOZ01000012">
    <property type="protein sequence ID" value="CUU57399.1"/>
    <property type="molecule type" value="Genomic_DNA"/>
</dbReference>
<dbReference type="Proteomes" id="UP000198802">
    <property type="component" value="Unassembled WGS sequence"/>
</dbReference>
<feature type="region of interest" description="Disordered" evidence="1">
    <location>
        <begin position="57"/>
        <end position="85"/>
    </location>
</feature>
<name>A0A0S4QP21_9ACTN</name>
<evidence type="ECO:0000313" key="2">
    <source>
        <dbReference type="EMBL" id="CUU57399.1"/>
    </source>
</evidence>
<protein>
    <submittedName>
        <fullName evidence="2">Uncharacterized protein</fullName>
    </submittedName>
</protein>
<gene>
    <name evidence="2" type="ORF">Ga0074812_11259</name>
</gene>